<keyword evidence="2" id="KW-1133">Transmembrane helix</keyword>
<evidence type="ECO:0000313" key="5">
    <source>
        <dbReference type="Proteomes" id="UP000007267"/>
    </source>
</evidence>
<dbReference type="AlphaFoldDB" id="K7FSY5"/>
<feature type="compositionally biased region" description="Basic and acidic residues" evidence="1">
    <location>
        <begin position="262"/>
        <end position="277"/>
    </location>
</feature>
<evidence type="ECO:0000313" key="4">
    <source>
        <dbReference type="Ensembl" id="ENSPSIP00000011145.1"/>
    </source>
</evidence>
<dbReference type="eggNOG" id="ENOG502SQ83">
    <property type="taxonomic scope" value="Eukaryota"/>
</dbReference>
<feature type="transmembrane region" description="Helical" evidence="2">
    <location>
        <begin position="210"/>
        <end position="237"/>
    </location>
</feature>
<name>K7FSY5_PELSI</name>
<reference evidence="4" key="3">
    <citation type="submission" date="2025-08" db="UniProtKB">
        <authorList>
            <consortium name="Ensembl"/>
        </authorList>
    </citation>
    <scope>IDENTIFICATION</scope>
</reference>
<reference evidence="5" key="1">
    <citation type="submission" date="2011-10" db="EMBL/GenBank/DDBJ databases">
        <authorList>
            <consortium name="Soft-shell Turtle Genome Consortium"/>
        </authorList>
    </citation>
    <scope>NUCLEOTIDE SEQUENCE [LARGE SCALE GENOMIC DNA]</scope>
    <source>
        <strain evidence="5">Daiwa-1</strain>
    </source>
</reference>
<dbReference type="GeneTree" id="ENSGT00530000068641"/>
<dbReference type="PROSITE" id="PS50835">
    <property type="entry name" value="IG_LIKE"/>
    <property type="match status" value="1"/>
</dbReference>
<proteinExistence type="predicted"/>
<keyword evidence="2" id="KW-0472">Membrane</keyword>
<keyword evidence="5" id="KW-1185">Reference proteome</keyword>
<protein>
    <recommendedName>
        <fullName evidence="3">Ig-like domain-containing protein</fullName>
    </recommendedName>
</protein>
<dbReference type="STRING" id="13735.ENSPSIP00000011145"/>
<feature type="region of interest" description="Disordered" evidence="1">
    <location>
        <begin position="247"/>
        <end position="314"/>
    </location>
</feature>
<organism evidence="4 5">
    <name type="scientific">Pelodiscus sinensis</name>
    <name type="common">Chinese softshell turtle</name>
    <name type="synonym">Trionyx sinensis</name>
    <dbReference type="NCBI Taxonomy" id="13735"/>
    <lineage>
        <taxon>Eukaryota</taxon>
        <taxon>Metazoa</taxon>
        <taxon>Chordata</taxon>
        <taxon>Craniata</taxon>
        <taxon>Vertebrata</taxon>
        <taxon>Euteleostomi</taxon>
        <taxon>Archelosauria</taxon>
        <taxon>Testudinata</taxon>
        <taxon>Testudines</taxon>
        <taxon>Cryptodira</taxon>
        <taxon>Trionychia</taxon>
        <taxon>Trionychidae</taxon>
        <taxon>Pelodiscus</taxon>
    </lineage>
</organism>
<evidence type="ECO:0000259" key="3">
    <source>
        <dbReference type="PROSITE" id="PS50835"/>
    </source>
</evidence>
<accession>K7FSY5</accession>
<sequence>MDFKSPFTLQCVLVIITMIDGKCEQKCSFCSDTFVRSPLGYALMYAAMKAPEKDSHGGFEMAVWDSALLMTLALSSEEAELLENKSICLQNVAKKDKGKYEFELNHILMKSFLLQESTQIPAVHIRCLPGGGGELVCNALDNSSVKVDWSVDGHPLNPTEACITDNGKKIILEKRVTGELVCHTHHGNSTSKSSPIKLSCEEGDLLYQPLFHYILAACGGGAVVLAVIASLITCCCLKSKQQFIPVPSEEEKEEGMAMSVISKEDTKSPPNGDHHEMPSASEDSPPKPESAETCQGLEEEYKVEAESEVMPDPEVVVDINNEDILCNTFPDPIDP</sequence>
<evidence type="ECO:0000256" key="1">
    <source>
        <dbReference type="SAM" id="MobiDB-lite"/>
    </source>
</evidence>
<keyword evidence="2" id="KW-0812">Transmembrane</keyword>
<dbReference type="Ensembl" id="ENSPSIT00000011201.1">
    <property type="protein sequence ID" value="ENSPSIP00000011145.1"/>
    <property type="gene ID" value="ENSPSIG00000010049.1"/>
</dbReference>
<reference evidence="5" key="2">
    <citation type="journal article" date="2013" name="Nat. Genet.">
        <title>The draft genomes of soft-shell turtle and green sea turtle yield insights into the development and evolution of the turtle-specific body plan.</title>
        <authorList>
            <person name="Wang Z."/>
            <person name="Pascual-Anaya J."/>
            <person name="Zadissa A."/>
            <person name="Li W."/>
            <person name="Niimura Y."/>
            <person name="Huang Z."/>
            <person name="Li C."/>
            <person name="White S."/>
            <person name="Xiong Z."/>
            <person name="Fang D."/>
            <person name="Wang B."/>
            <person name="Ming Y."/>
            <person name="Chen Y."/>
            <person name="Zheng Y."/>
            <person name="Kuraku S."/>
            <person name="Pignatelli M."/>
            <person name="Herrero J."/>
            <person name="Beal K."/>
            <person name="Nozawa M."/>
            <person name="Li Q."/>
            <person name="Wang J."/>
            <person name="Zhang H."/>
            <person name="Yu L."/>
            <person name="Shigenobu S."/>
            <person name="Wang J."/>
            <person name="Liu J."/>
            <person name="Flicek P."/>
            <person name="Searle S."/>
            <person name="Wang J."/>
            <person name="Kuratani S."/>
            <person name="Yin Y."/>
            <person name="Aken B."/>
            <person name="Zhang G."/>
            <person name="Irie N."/>
        </authorList>
    </citation>
    <scope>NUCLEOTIDE SEQUENCE [LARGE SCALE GENOMIC DNA]</scope>
    <source>
        <strain evidence="5">Daiwa-1</strain>
    </source>
</reference>
<dbReference type="Proteomes" id="UP000007267">
    <property type="component" value="Unassembled WGS sequence"/>
</dbReference>
<dbReference type="InterPro" id="IPR007110">
    <property type="entry name" value="Ig-like_dom"/>
</dbReference>
<dbReference type="OMA" id="RYPGFIY"/>
<reference evidence="4" key="4">
    <citation type="submission" date="2025-09" db="UniProtKB">
        <authorList>
            <consortium name="Ensembl"/>
        </authorList>
    </citation>
    <scope>IDENTIFICATION</scope>
</reference>
<evidence type="ECO:0000256" key="2">
    <source>
        <dbReference type="SAM" id="Phobius"/>
    </source>
</evidence>
<dbReference type="EMBL" id="AGCU01094314">
    <property type="status" value="NOT_ANNOTATED_CDS"/>
    <property type="molecule type" value="Genomic_DNA"/>
</dbReference>
<feature type="domain" description="Ig-like" evidence="3">
    <location>
        <begin position="121"/>
        <end position="199"/>
    </location>
</feature>